<dbReference type="VEuPathDB" id="MicrosporidiaDB:NCER_101699"/>
<protein>
    <submittedName>
        <fullName evidence="2">Uncharacterized protein</fullName>
    </submittedName>
</protein>
<evidence type="ECO:0000313" key="2">
    <source>
        <dbReference type="EMBL" id="KKO73941.1"/>
    </source>
</evidence>
<evidence type="ECO:0000313" key="3">
    <source>
        <dbReference type="Proteomes" id="UP000034350"/>
    </source>
</evidence>
<name>A0A0F9W886_9MICR</name>
<dbReference type="Proteomes" id="UP000034350">
    <property type="component" value="Unassembled WGS sequence"/>
</dbReference>
<comment type="caution">
    <text evidence="2">The sequence shown here is derived from an EMBL/GenBank/DDBJ whole genome shotgun (WGS) entry which is preliminary data.</text>
</comment>
<proteinExistence type="predicted"/>
<dbReference type="EMBL" id="JPQZ01000167">
    <property type="protein sequence ID" value="KKO73941.1"/>
    <property type="molecule type" value="Genomic_DNA"/>
</dbReference>
<reference evidence="2 3" key="1">
    <citation type="journal article" date="2015" name="Environ. Microbiol.">
        <title>Genome analyses suggest the presence of polyploidy and recent human-driven expansions in eight global populations of the honeybee pathogen Nosema ceranae.</title>
        <authorList>
            <person name="Pelin A."/>
            <person name="Selman M."/>
            <person name="Aris-Brosou S."/>
            <person name="Farinelli L."/>
            <person name="Corradi N."/>
        </authorList>
    </citation>
    <scope>NUCLEOTIDE SEQUENCE [LARGE SCALE GENOMIC DNA]</scope>
    <source>
        <strain evidence="2 3">PA08 1199</strain>
    </source>
</reference>
<evidence type="ECO:0000256" key="1">
    <source>
        <dbReference type="SAM" id="Coils"/>
    </source>
</evidence>
<organism evidence="2 3">
    <name type="scientific">Vairimorpha ceranae</name>
    <dbReference type="NCBI Taxonomy" id="40302"/>
    <lineage>
        <taxon>Eukaryota</taxon>
        <taxon>Fungi</taxon>
        <taxon>Fungi incertae sedis</taxon>
        <taxon>Microsporidia</taxon>
        <taxon>Nosematidae</taxon>
        <taxon>Vairimorpha</taxon>
    </lineage>
</organism>
<dbReference type="VEuPathDB" id="MicrosporidiaDB:AAJ76_1670004897"/>
<keyword evidence="1" id="KW-0175">Coiled coil</keyword>
<sequence>MLKVQENFCIFRIQGRLFRDKDLLKILIKKEPLVKGKILFLKKRRQKDTPFTKITVTKLQRKMLLNTVKSRSFKVFYNKRNKLGIPNHDIKETKEKIKLLSLDINHLSNKREELEVLLKKGKIKIMCLQET</sequence>
<dbReference type="OrthoDB" id="5767033at2759"/>
<gene>
    <name evidence="2" type="ORF">AAJ76_1670004897</name>
</gene>
<dbReference type="GeneID" id="36319109"/>
<accession>A0A0F9W886</accession>
<keyword evidence="3" id="KW-1185">Reference proteome</keyword>
<dbReference type="RefSeq" id="XP_024329683.1">
    <property type="nucleotide sequence ID" value="XM_024474199.1"/>
</dbReference>
<feature type="coiled-coil region" evidence="1">
    <location>
        <begin position="90"/>
        <end position="124"/>
    </location>
</feature>
<dbReference type="AlphaFoldDB" id="A0A0F9W886"/>